<dbReference type="Proteomes" id="UP001472677">
    <property type="component" value="Unassembled WGS sequence"/>
</dbReference>
<dbReference type="Gene3D" id="2.120.10.80">
    <property type="entry name" value="Kelch-type beta propeller"/>
    <property type="match status" value="1"/>
</dbReference>
<name>A0ABR2C1T1_9ROSI</name>
<reference evidence="3 4" key="1">
    <citation type="journal article" date="2024" name="G3 (Bethesda)">
        <title>Genome assembly of Hibiscus sabdariffa L. provides insights into metabolisms of medicinal natural products.</title>
        <authorList>
            <person name="Kim T."/>
        </authorList>
    </citation>
    <scope>NUCLEOTIDE SEQUENCE [LARGE SCALE GENOMIC DNA]</scope>
    <source>
        <strain evidence="3">TK-2024</strain>
        <tissue evidence="3">Old leaves</tissue>
    </source>
</reference>
<comment type="caution">
    <text evidence="3">The sequence shown here is derived from an EMBL/GenBank/DDBJ whole genome shotgun (WGS) entry which is preliminary data.</text>
</comment>
<evidence type="ECO:0000313" key="3">
    <source>
        <dbReference type="EMBL" id="KAK8513318.1"/>
    </source>
</evidence>
<evidence type="ECO:0000256" key="2">
    <source>
        <dbReference type="ARBA" id="ARBA00022737"/>
    </source>
</evidence>
<proteinExistence type="predicted"/>
<dbReference type="InterPro" id="IPR015915">
    <property type="entry name" value="Kelch-typ_b-propeller"/>
</dbReference>
<dbReference type="SUPFAM" id="SSF117281">
    <property type="entry name" value="Kelch motif"/>
    <property type="match status" value="1"/>
</dbReference>
<protein>
    <submittedName>
        <fullName evidence="3">Uncharacterized protein</fullName>
    </submittedName>
</protein>
<keyword evidence="1" id="KW-0880">Kelch repeat</keyword>
<gene>
    <name evidence="3" type="ORF">V6N12_052515</name>
</gene>
<keyword evidence="4" id="KW-1185">Reference proteome</keyword>
<dbReference type="EMBL" id="JBBPBM010000069">
    <property type="protein sequence ID" value="KAK8513318.1"/>
    <property type="molecule type" value="Genomic_DNA"/>
</dbReference>
<sequence>MPVRSFLADDANGAPPSISTLKNLLGVRGPDGVLEALPFRAWIYRPDWRKKRIAFQKNPTGEDQLFRVEWHTLNLKSPEISETLSTMPSDARNWGTAVSCRNRVYVLGGDCDGDPSCPDKRFNQFHGHNSVFYFDYDGEWKKAPPMLFPRGSPAAVAIGSKIYVFGAVSVTTGHFAEVFDTEGLRWETVPAPPVASGLVPSSLSSPVFLDSSRSRILVHFCSNGSLHAFYPDDGSWKCLEPEFGRWPPAAAMVDDVVYFLPTSDWDCWGRSVDSRDFLMAYHGLNLPPLFNLNAAFLCYRSSESESRCLRVETTPVFKVIELQY</sequence>
<keyword evidence="2" id="KW-0677">Repeat</keyword>
<evidence type="ECO:0000313" key="4">
    <source>
        <dbReference type="Proteomes" id="UP001472677"/>
    </source>
</evidence>
<accession>A0ABR2C1T1</accession>
<dbReference type="PANTHER" id="PTHR46344:SF27">
    <property type="entry name" value="KELCH REPEAT SUPERFAMILY PROTEIN"/>
    <property type="match status" value="1"/>
</dbReference>
<dbReference type="PANTHER" id="PTHR46344">
    <property type="entry name" value="OS02G0202900 PROTEIN"/>
    <property type="match status" value="1"/>
</dbReference>
<organism evidence="3 4">
    <name type="scientific">Hibiscus sabdariffa</name>
    <name type="common">roselle</name>
    <dbReference type="NCBI Taxonomy" id="183260"/>
    <lineage>
        <taxon>Eukaryota</taxon>
        <taxon>Viridiplantae</taxon>
        <taxon>Streptophyta</taxon>
        <taxon>Embryophyta</taxon>
        <taxon>Tracheophyta</taxon>
        <taxon>Spermatophyta</taxon>
        <taxon>Magnoliopsida</taxon>
        <taxon>eudicotyledons</taxon>
        <taxon>Gunneridae</taxon>
        <taxon>Pentapetalae</taxon>
        <taxon>rosids</taxon>
        <taxon>malvids</taxon>
        <taxon>Malvales</taxon>
        <taxon>Malvaceae</taxon>
        <taxon>Malvoideae</taxon>
        <taxon>Hibiscus</taxon>
    </lineage>
</organism>
<evidence type="ECO:0000256" key="1">
    <source>
        <dbReference type="ARBA" id="ARBA00022441"/>
    </source>
</evidence>